<dbReference type="EMBL" id="JAJJMB010001778">
    <property type="protein sequence ID" value="KAI3955259.1"/>
    <property type="molecule type" value="Genomic_DNA"/>
</dbReference>
<dbReference type="InterPro" id="IPR044955">
    <property type="entry name" value="CCMFC"/>
</dbReference>
<dbReference type="PANTHER" id="PTHR36010">
    <property type="entry name" value="CYTOCHROME C BIOGENESIS CCMF C-TERMINAL-LIKE MITOCHONDRIAL PROTEIN-RELATED"/>
    <property type="match status" value="1"/>
</dbReference>
<keyword evidence="2" id="KW-1185">Reference proteome</keyword>
<dbReference type="PANTHER" id="PTHR36010:SF1">
    <property type="entry name" value="CYTOCHROME C BIOGENESIS CCMF C-TERMINAL-LIKE MITOCHONDRIAL PROTEIN-RELATED"/>
    <property type="match status" value="1"/>
</dbReference>
<reference evidence="1" key="1">
    <citation type="submission" date="2022-04" db="EMBL/GenBank/DDBJ databases">
        <title>A functionally conserved STORR gene fusion in Papaver species that diverged 16.8 million years ago.</title>
        <authorList>
            <person name="Catania T."/>
        </authorList>
    </citation>
    <scope>NUCLEOTIDE SEQUENCE</scope>
    <source>
        <strain evidence="1">S-188037</strain>
    </source>
</reference>
<name>A0AAD4XX72_9MAGN</name>
<protein>
    <recommendedName>
        <fullName evidence="3">Cytochrome c biogenesis FC</fullName>
    </recommendedName>
</protein>
<evidence type="ECO:0008006" key="3">
    <source>
        <dbReference type="Google" id="ProtNLM"/>
    </source>
</evidence>
<dbReference type="Proteomes" id="UP001202328">
    <property type="component" value="Unassembled WGS sequence"/>
</dbReference>
<dbReference type="AlphaFoldDB" id="A0AAD4XX72"/>
<gene>
    <name evidence="1" type="ORF">MKW98_020892</name>
</gene>
<dbReference type="GO" id="GO:0017004">
    <property type="term" value="P:cytochrome complex assembly"/>
    <property type="evidence" value="ECO:0007669"/>
    <property type="project" value="InterPro"/>
</dbReference>
<evidence type="ECO:0000313" key="2">
    <source>
        <dbReference type="Proteomes" id="UP001202328"/>
    </source>
</evidence>
<accession>A0AAD4XX72</accession>
<sequence length="321" mass="36584">MVVLCGTAAPILLKWFFSRDVSTGAPSFNGTIIPISISVLPLLVYPHSRKFIRSIDGAKSGVLVRASRPILLPYIIRRISSKNRARNASFPFVPLLHFLLLESKGDLSYLESFCGVLCLLFFRTLFSLPRDRSAKRVCIFMLGVLLSNTKKIQFTQRFPLGSELNMGKERCSLRGIDHLHGPTFRGICGNFMIYKPSLTKDRLIFDHDSSLRAALTSLPIASYENGKQEQFLHRWMKNSEQKNFWLTMFLEKRYFFSIRETTSTTETEWFHVPSTTSPTSLPLTVSRTSIETEWFHVPSSIGYSFLFVSLFPILVSICSKD</sequence>
<proteinExistence type="predicted"/>
<evidence type="ECO:0000313" key="1">
    <source>
        <dbReference type="EMBL" id="KAI3955259.1"/>
    </source>
</evidence>
<comment type="caution">
    <text evidence="1">The sequence shown here is derived from an EMBL/GenBank/DDBJ whole genome shotgun (WGS) entry which is preliminary data.</text>
</comment>
<organism evidence="1 2">
    <name type="scientific">Papaver atlanticum</name>
    <dbReference type="NCBI Taxonomy" id="357466"/>
    <lineage>
        <taxon>Eukaryota</taxon>
        <taxon>Viridiplantae</taxon>
        <taxon>Streptophyta</taxon>
        <taxon>Embryophyta</taxon>
        <taxon>Tracheophyta</taxon>
        <taxon>Spermatophyta</taxon>
        <taxon>Magnoliopsida</taxon>
        <taxon>Ranunculales</taxon>
        <taxon>Papaveraceae</taxon>
        <taxon>Papaveroideae</taxon>
        <taxon>Papaver</taxon>
    </lineage>
</organism>